<dbReference type="GO" id="GO:0006310">
    <property type="term" value="P:DNA recombination"/>
    <property type="evidence" value="ECO:0007669"/>
    <property type="project" value="UniProtKB-KW"/>
</dbReference>
<dbReference type="PANTHER" id="PTHR30349">
    <property type="entry name" value="PHAGE INTEGRASE-RELATED"/>
    <property type="match status" value="1"/>
</dbReference>
<dbReference type="InterPro" id="IPR011010">
    <property type="entry name" value="DNA_brk_join_enz"/>
</dbReference>
<feature type="domain" description="Tyr recombinase" evidence="2">
    <location>
        <begin position="55"/>
        <end position="231"/>
    </location>
</feature>
<organism evidence="3 4">
    <name type="scientific">Solicola gregarius</name>
    <dbReference type="NCBI Taxonomy" id="2908642"/>
    <lineage>
        <taxon>Bacteria</taxon>
        <taxon>Bacillati</taxon>
        <taxon>Actinomycetota</taxon>
        <taxon>Actinomycetes</taxon>
        <taxon>Propionibacteriales</taxon>
        <taxon>Nocardioidaceae</taxon>
        <taxon>Solicola</taxon>
    </lineage>
</organism>
<dbReference type="PROSITE" id="PS51898">
    <property type="entry name" value="TYR_RECOMBINASE"/>
    <property type="match status" value="1"/>
</dbReference>
<keyword evidence="1" id="KW-0233">DNA recombination</keyword>
<gene>
    <name evidence="3" type="ORF">L0C25_00665</name>
</gene>
<sequence length="259" mass="29561">MLSAFYSFHLQMGRGPLMNPVPESAERRALLSHRSPLEPTAAVRRAPLRQRVAERVPRSIPDPLWGELFTAMGNHRDRALLAFYVSSGARATELLGPRGGQVDWAAQRIWVTSKGTRTLDPLPASPDAFRYLSWYLDEHGRVGPDEEVWRTLRRPVRPLSYWAMRRVLQRADERLGTNWTLHDLRHTAAARMAADPRLTLVEVQTVLRHRHLSTTELYLQPRTEELFDKLAEHYARPTVVPPRFAAGYDDVDVKAVFGG</sequence>
<evidence type="ECO:0000313" key="4">
    <source>
        <dbReference type="Proteomes" id="UP001164390"/>
    </source>
</evidence>
<dbReference type="Gene3D" id="1.10.443.10">
    <property type="entry name" value="Intergrase catalytic core"/>
    <property type="match status" value="1"/>
</dbReference>
<reference evidence="3" key="1">
    <citation type="submission" date="2022-01" db="EMBL/GenBank/DDBJ databases">
        <title>Nocardioidaceae gen. sp. A5X3R13.</title>
        <authorList>
            <person name="Lopez Marin M.A."/>
            <person name="Uhlik O."/>
        </authorList>
    </citation>
    <scope>NUCLEOTIDE SEQUENCE</scope>
    <source>
        <strain evidence="3">A5X3R13</strain>
    </source>
</reference>
<name>A0AA46TI61_9ACTN</name>
<dbReference type="InterPro" id="IPR050090">
    <property type="entry name" value="Tyrosine_recombinase_XerCD"/>
</dbReference>
<dbReference type="SUPFAM" id="SSF56349">
    <property type="entry name" value="DNA breaking-rejoining enzymes"/>
    <property type="match status" value="1"/>
</dbReference>
<dbReference type="GO" id="GO:0003677">
    <property type="term" value="F:DNA binding"/>
    <property type="evidence" value="ECO:0007669"/>
    <property type="project" value="InterPro"/>
</dbReference>
<dbReference type="AlphaFoldDB" id="A0AA46TI61"/>
<keyword evidence="4" id="KW-1185">Reference proteome</keyword>
<accession>A0AA46TI61</accession>
<dbReference type="GO" id="GO:0015074">
    <property type="term" value="P:DNA integration"/>
    <property type="evidence" value="ECO:0007669"/>
    <property type="project" value="InterPro"/>
</dbReference>
<protein>
    <submittedName>
        <fullName evidence="3">Site-specific integrase</fullName>
    </submittedName>
</protein>
<dbReference type="Proteomes" id="UP001164390">
    <property type="component" value="Chromosome"/>
</dbReference>
<proteinExistence type="predicted"/>
<evidence type="ECO:0000259" key="2">
    <source>
        <dbReference type="PROSITE" id="PS51898"/>
    </source>
</evidence>
<dbReference type="CDD" id="cd00397">
    <property type="entry name" value="DNA_BRE_C"/>
    <property type="match status" value="1"/>
</dbReference>
<evidence type="ECO:0000256" key="1">
    <source>
        <dbReference type="ARBA" id="ARBA00023172"/>
    </source>
</evidence>
<evidence type="ECO:0000313" key="3">
    <source>
        <dbReference type="EMBL" id="UYM05631.1"/>
    </source>
</evidence>
<dbReference type="Pfam" id="PF00589">
    <property type="entry name" value="Phage_integrase"/>
    <property type="match status" value="1"/>
</dbReference>
<dbReference type="InterPro" id="IPR002104">
    <property type="entry name" value="Integrase_catalytic"/>
</dbReference>
<dbReference type="EMBL" id="CP094970">
    <property type="protein sequence ID" value="UYM05631.1"/>
    <property type="molecule type" value="Genomic_DNA"/>
</dbReference>
<dbReference type="RefSeq" id="WP_271634450.1">
    <property type="nucleotide sequence ID" value="NZ_CP094970.1"/>
</dbReference>
<dbReference type="PANTHER" id="PTHR30349:SF81">
    <property type="entry name" value="TYROSINE RECOMBINASE XERC"/>
    <property type="match status" value="1"/>
</dbReference>
<dbReference type="InterPro" id="IPR013762">
    <property type="entry name" value="Integrase-like_cat_sf"/>
</dbReference>
<dbReference type="KEGG" id="sgrg:L0C25_00665"/>